<dbReference type="GO" id="GO:0004014">
    <property type="term" value="F:adenosylmethionine decarboxylase activity"/>
    <property type="evidence" value="ECO:0007669"/>
    <property type="project" value="UniProtKB-UniRule"/>
</dbReference>
<name>A0A1T5AHP1_9FIRM</name>
<dbReference type="EC" id="4.1.1.50" evidence="15"/>
<sequence>MKIEQLGRHILVEFYNCDKEVLNNHSEIEKHMNEAAIRSKATIVQSAFHTFNPWGVSGAVIIQESHLTIHTWPEFGYAAVDLFTCGDSVNPWIGFEYLSDSLKAEKWETSEVPRGPVDKIKAFAKEDLGEVHFKPQTDSEIAS</sequence>
<evidence type="ECO:0000313" key="17">
    <source>
        <dbReference type="Proteomes" id="UP000243406"/>
    </source>
</evidence>
<comment type="function">
    <text evidence="13 15">Catalyzes the decarboxylation of S-adenosylmethionine to S-adenosylmethioninamine (dcAdoMet), the propylamine donor required for the synthesis of the polyamines spermine and spermidine from the diamine putrescine.</text>
</comment>
<keyword evidence="5 15" id="KW-0068">Autocatalytic cleavage</keyword>
<dbReference type="EMBL" id="FUYN01000002">
    <property type="protein sequence ID" value="SKB34494.1"/>
    <property type="molecule type" value="Genomic_DNA"/>
</dbReference>
<evidence type="ECO:0000256" key="10">
    <source>
        <dbReference type="ARBA" id="ARBA00023270"/>
    </source>
</evidence>
<evidence type="ECO:0000256" key="5">
    <source>
        <dbReference type="ARBA" id="ARBA00022813"/>
    </source>
</evidence>
<evidence type="ECO:0000256" key="1">
    <source>
        <dbReference type="ARBA" id="ARBA00004911"/>
    </source>
</evidence>
<comment type="subunit">
    <text evidence="2 15">Heterotetramer of two alpha and two beta chains arranged as a dimer of alpha/beta heterodimers.</text>
</comment>
<dbReference type="PANTHER" id="PTHR33866:SF2">
    <property type="entry name" value="S-ADENOSYLMETHIONINE DECARBOXYLASE PROENZYME"/>
    <property type="match status" value="1"/>
</dbReference>
<keyword evidence="9 15" id="KW-0456">Lyase</keyword>
<dbReference type="HAMAP" id="MF_00464">
    <property type="entry name" value="AdoMetDC_1"/>
    <property type="match status" value="1"/>
</dbReference>
<keyword evidence="10 15" id="KW-0704">Schiff base</keyword>
<feature type="modified residue" description="Pyruvic acid (Ser); by autocatalysis" evidence="15">
    <location>
        <position position="65"/>
    </location>
</feature>
<evidence type="ECO:0000256" key="12">
    <source>
        <dbReference type="ARBA" id="ARBA00048112"/>
    </source>
</evidence>
<dbReference type="NCBIfam" id="TIGR03330">
    <property type="entry name" value="SAM_DCase_Bsu"/>
    <property type="match status" value="1"/>
</dbReference>
<dbReference type="Gene3D" id="3.30.360.110">
    <property type="entry name" value="S-adenosylmethionine decarboxylase domain"/>
    <property type="match status" value="1"/>
</dbReference>
<accession>A0A1T5AHP1</accession>
<proteinExistence type="inferred from homology"/>
<gene>
    <name evidence="15" type="primary">speH</name>
    <name evidence="16" type="ORF">SAMN02745120_0941</name>
</gene>
<feature type="chain" id="PRO_5023229751" description="S-adenosylmethionine decarboxylase beta chain" evidence="15">
    <location>
        <begin position="1"/>
        <end position="64"/>
    </location>
</feature>
<evidence type="ECO:0000256" key="15">
    <source>
        <dbReference type="HAMAP-Rule" id="MF_00464"/>
    </source>
</evidence>
<reference evidence="17" key="1">
    <citation type="submission" date="2017-02" db="EMBL/GenBank/DDBJ databases">
        <authorList>
            <person name="Varghese N."/>
            <person name="Submissions S."/>
        </authorList>
    </citation>
    <scope>NUCLEOTIDE SEQUENCE [LARGE SCALE GENOMIC DNA]</scope>
    <source>
        <strain evidence="17">ATCC 35199</strain>
    </source>
</reference>
<keyword evidence="6 15" id="KW-0745">Spermidine biosynthesis</keyword>
<dbReference type="FunFam" id="3.30.360.110:FF:000001">
    <property type="entry name" value="S-adenosylmethionine decarboxylase proenzyme"/>
    <property type="match status" value="1"/>
</dbReference>
<evidence type="ECO:0000256" key="2">
    <source>
        <dbReference type="ARBA" id="ARBA00011601"/>
    </source>
</evidence>
<comment type="pathway">
    <text evidence="1 15">Amine and polyamine biosynthesis; S-adenosylmethioninamine biosynthesis; S-adenosylmethioninamine from S-adenosyl-L-methionine: step 1/1.</text>
</comment>
<evidence type="ECO:0000256" key="6">
    <source>
        <dbReference type="ARBA" id="ARBA00023066"/>
    </source>
</evidence>
<evidence type="ECO:0000313" key="16">
    <source>
        <dbReference type="EMBL" id="SKB34494.1"/>
    </source>
</evidence>
<dbReference type="InterPro" id="IPR017716">
    <property type="entry name" value="S-AdoMet_deCOase_pro-enz"/>
</dbReference>
<dbReference type="SUPFAM" id="SSF56276">
    <property type="entry name" value="S-adenosylmethionine decarboxylase"/>
    <property type="match status" value="1"/>
</dbReference>
<feature type="site" description="Cleavage (non-hydrolytic); by autolysis" evidence="15">
    <location>
        <begin position="64"/>
        <end position="65"/>
    </location>
</feature>
<dbReference type="Pfam" id="PF02675">
    <property type="entry name" value="AdoMet_dc"/>
    <property type="match status" value="1"/>
</dbReference>
<dbReference type="Proteomes" id="UP000243406">
    <property type="component" value="Unassembled WGS sequence"/>
</dbReference>
<comment type="cofactor">
    <cofactor evidence="15">
        <name>pyruvate</name>
        <dbReference type="ChEBI" id="CHEBI:15361"/>
    </cofactor>
    <text evidence="15">Binds 1 pyruvoyl group covalently per subunit.</text>
</comment>
<dbReference type="GO" id="GO:0008295">
    <property type="term" value="P:spermidine biosynthetic process"/>
    <property type="evidence" value="ECO:0007669"/>
    <property type="project" value="UniProtKB-UniRule"/>
</dbReference>
<dbReference type="GO" id="GO:0005829">
    <property type="term" value="C:cytosol"/>
    <property type="evidence" value="ECO:0007669"/>
    <property type="project" value="TreeGrafter"/>
</dbReference>
<evidence type="ECO:0000256" key="3">
    <source>
        <dbReference type="ARBA" id="ARBA00022691"/>
    </source>
</evidence>
<evidence type="ECO:0000256" key="7">
    <source>
        <dbReference type="ARBA" id="ARBA00023115"/>
    </source>
</evidence>
<feature type="active site" description="Proton acceptor; for processing activity" evidence="15">
    <location>
        <position position="70"/>
    </location>
</feature>
<comment type="PTM">
    <text evidence="15">Is synthesized initially as an inactive proenzyme. Formation of the active enzyme involves a self-maturation process in which the active site pyruvoyl group is generated from an internal serine residue via an autocatalytic post-translational modification. Two non-identical subunits are generated from the proenzyme in this reaction, and the pyruvate is formed at the N-terminus of the alpha chain, which is derived from the carboxyl end of the proenzyme. The post-translation cleavage follows an unusual pathway, termed non-hydrolytic serinolysis, in which the side chain hydroxyl group of the serine supplies its oxygen atom to form the C-terminus of the beta chain, while the remainder of the serine residue undergoes an oxidative deamination to produce ammonia and the pyruvoyl group blocking the N-terminus of the alpha chain.</text>
</comment>
<evidence type="ECO:0000256" key="4">
    <source>
        <dbReference type="ARBA" id="ARBA00022793"/>
    </source>
</evidence>
<evidence type="ECO:0000256" key="13">
    <source>
        <dbReference type="ARBA" id="ARBA00056215"/>
    </source>
</evidence>
<dbReference type="RefSeq" id="WP_079588889.1">
    <property type="nucleotide sequence ID" value="NZ_CP154629.1"/>
</dbReference>
<feature type="active site" description="Schiff-base intermediate with substrate; via pyruvic acid" evidence="15">
    <location>
        <position position="65"/>
    </location>
</feature>
<evidence type="ECO:0000256" key="9">
    <source>
        <dbReference type="ARBA" id="ARBA00023239"/>
    </source>
</evidence>
<comment type="catalytic activity">
    <reaction evidence="12 15">
        <text>S-adenosyl-L-methionine + H(+) = S-adenosyl 3-(methylsulfanyl)propylamine + CO2</text>
        <dbReference type="Rhea" id="RHEA:15981"/>
        <dbReference type="ChEBI" id="CHEBI:15378"/>
        <dbReference type="ChEBI" id="CHEBI:16526"/>
        <dbReference type="ChEBI" id="CHEBI:57443"/>
        <dbReference type="ChEBI" id="CHEBI:59789"/>
        <dbReference type="EC" id="4.1.1.50"/>
    </reaction>
</comment>
<dbReference type="AlphaFoldDB" id="A0A1T5AHP1"/>
<organism evidence="16 17">
    <name type="scientific">Acetoanaerobium noterae</name>
    <dbReference type="NCBI Taxonomy" id="745369"/>
    <lineage>
        <taxon>Bacteria</taxon>
        <taxon>Bacillati</taxon>
        <taxon>Bacillota</taxon>
        <taxon>Clostridia</taxon>
        <taxon>Peptostreptococcales</taxon>
        <taxon>Filifactoraceae</taxon>
        <taxon>Acetoanaerobium</taxon>
    </lineage>
</organism>
<evidence type="ECO:0000256" key="14">
    <source>
        <dbReference type="ARBA" id="ARBA00061583"/>
    </source>
</evidence>
<feature type="active site" description="Proton donor; for catalytic activity" evidence="15">
    <location>
        <position position="85"/>
    </location>
</feature>
<dbReference type="InterPro" id="IPR016067">
    <property type="entry name" value="S-AdoMet_deCO2ase_core"/>
</dbReference>
<keyword evidence="17" id="KW-1185">Reference proteome</keyword>
<protein>
    <recommendedName>
        <fullName evidence="15">S-adenosylmethionine decarboxylase proenzyme</fullName>
        <shortName evidence="15">AdoMetDC</shortName>
        <shortName evidence="15">SAMDC</shortName>
        <ecNumber evidence="15">4.1.1.50</ecNumber>
    </recommendedName>
    <component>
        <recommendedName>
            <fullName evidence="15">S-adenosylmethionine decarboxylase beta chain</fullName>
        </recommendedName>
    </component>
    <component>
        <recommendedName>
            <fullName evidence="15">S-adenosylmethionine decarboxylase alpha chain</fullName>
        </recommendedName>
    </component>
</protein>
<keyword evidence="11 15" id="KW-0670">Pyruvate</keyword>
<dbReference type="OrthoDB" id="9793120at2"/>
<comment type="similarity">
    <text evidence="14 15">Belongs to the prokaryotic AdoMetDC family. Type 1 subfamily.</text>
</comment>
<keyword evidence="3 15" id="KW-0949">S-adenosyl-L-methionine</keyword>
<evidence type="ECO:0000256" key="11">
    <source>
        <dbReference type="ARBA" id="ARBA00023317"/>
    </source>
</evidence>
<dbReference type="PANTHER" id="PTHR33866">
    <property type="entry name" value="S-ADENOSYLMETHIONINE DECARBOXYLASE PROENZYME"/>
    <property type="match status" value="1"/>
</dbReference>
<feature type="chain" id="PRO_5023229749" description="S-adenosylmethionine decarboxylase alpha chain" evidence="15">
    <location>
        <begin position="65"/>
        <end position="143"/>
    </location>
</feature>
<evidence type="ECO:0000256" key="8">
    <source>
        <dbReference type="ARBA" id="ARBA00023145"/>
    </source>
</evidence>
<dbReference type="InterPro" id="IPR042284">
    <property type="entry name" value="AdoMetDC_N"/>
</dbReference>
<dbReference type="UniPathway" id="UPA00331">
    <property type="reaction ID" value="UER00451"/>
</dbReference>
<keyword evidence="8 15" id="KW-0865">Zymogen</keyword>
<keyword evidence="4 15" id="KW-0210">Decarboxylase</keyword>
<dbReference type="InterPro" id="IPR042286">
    <property type="entry name" value="AdoMetDC_C"/>
</dbReference>
<keyword evidence="7 15" id="KW-0620">Polyamine biosynthesis</keyword>
<dbReference type="Gene3D" id="3.30.160.750">
    <property type="match status" value="1"/>
</dbReference>
<dbReference type="InterPro" id="IPR003826">
    <property type="entry name" value="AdoMetDC_fam_prok"/>
</dbReference>